<evidence type="ECO:0008006" key="5">
    <source>
        <dbReference type="Google" id="ProtNLM"/>
    </source>
</evidence>
<dbReference type="Pfam" id="PF09739">
    <property type="entry name" value="MCM_bind"/>
    <property type="match status" value="2"/>
</dbReference>
<reference evidence="3" key="1">
    <citation type="submission" date="2021-03" db="EMBL/GenBank/DDBJ databases">
        <title>Draft genome sequence of rust myrtle Austropuccinia psidii MF-1, a brazilian biotype.</title>
        <authorList>
            <person name="Quecine M.C."/>
            <person name="Pachon D.M.R."/>
            <person name="Bonatelli M.L."/>
            <person name="Correr F.H."/>
            <person name="Franceschini L.M."/>
            <person name="Leite T.F."/>
            <person name="Margarido G.R.A."/>
            <person name="Almeida C.A."/>
            <person name="Ferrarezi J.A."/>
            <person name="Labate C.A."/>
        </authorList>
    </citation>
    <scope>NUCLEOTIDE SEQUENCE</scope>
    <source>
        <strain evidence="3">MF-1</strain>
    </source>
</reference>
<protein>
    <recommendedName>
        <fullName evidence="5">Mini-chromosome maintenance complex-binding protein</fullName>
    </recommendedName>
</protein>
<dbReference type="GO" id="GO:0006261">
    <property type="term" value="P:DNA-templated DNA replication"/>
    <property type="evidence" value="ECO:0007669"/>
    <property type="project" value="TreeGrafter"/>
</dbReference>
<accession>A0A9Q3I454</accession>
<evidence type="ECO:0000313" key="3">
    <source>
        <dbReference type="EMBL" id="MBW0525775.1"/>
    </source>
</evidence>
<comment type="caution">
    <text evidence="3">The sequence shown here is derived from an EMBL/GenBank/DDBJ whole genome shotgun (WGS) entry which is preliminary data.</text>
</comment>
<keyword evidence="4" id="KW-1185">Reference proteome</keyword>
<evidence type="ECO:0000313" key="4">
    <source>
        <dbReference type="Proteomes" id="UP000765509"/>
    </source>
</evidence>
<dbReference type="GO" id="GO:0005634">
    <property type="term" value="C:nucleus"/>
    <property type="evidence" value="ECO:0007669"/>
    <property type="project" value="UniProtKB-SubCell"/>
</dbReference>
<dbReference type="PANTHER" id="PTHR13489:SF0">
    <property type="entry name" value="MINI-CHROMOSOME MAINTENANCE COMPLEX-BINDING PROTEIN"/>
    <property type="match status" value="1"/>
</dbReference>
<dbReference type="GO" id="GO:0003682">
    <property type="term" value="F:chromatin binding"/>
    <property type="evidence" value="ECO:0007669"/>
    <property type="project" value="TreeGrafter"/>
</dbReference>
<proteinExistence type="predicted"/>
<sequence length="567" mass="63043">MSFERSEALADPLRIIEQLHAGLTPAVSRPPVAFENLVASSFRSVFDTDESIRQIPSLTHPLNPPESLVDTSLVRFRCMIQDTGLGTEIYNPQGSNGKCNMYREHAFSSDSSPVDTYNPQSLQERELFYGVEIPGEAHWVRAHLDGPSDQGLEHAISRLDFIEPDHSQVYRKIDVATLESTRNKYPIPGAKHVGALLKLYDNTDTQLIKTSSAIEVVGILGWTSFPSGRNDQDLAEITAITPIQPGNPQTISLIPCVHVIFCRLPPPLLLNFSFPAAERMLIRNRLLAYLTNSFFHGDDLAAQYLLAALTAKIHTRLNGYTIGALPLNLIYPDDPQIPSHLLSFLSCLLPRIASIPLTISSLNERPLFPVSNEDSLNSGPLQLSPSTTLLIDSRGMSEGQLNSVGLKNVKALEKIVDEGKLLYSFPYSAFEFDVEMGMINLSQGCKTFLNGFWPLPINPLKSAARVSCSEPSSPELNAWRGLIQDIRTRQIYIPESLSSEVQDTFVSIRRSATTLAEADQAMSQEDLSKRLELSRLLALQLGKEQVELEDWQEAGKLEKLRKIRLKK</sequence>
<dbReference type="PANTHER" id="PTHR13489">
    <property type="entry name" value="MINI-CHROMOSOME MAINTENANCE COMPLEX-BINDING PROTEIN"/>
    <property type="match status" value="1"/>
</dbReference>
<dbReference type="AlphaFoldDB" id="A0A9Q3I454"/>
<name>A0A9Q3I454_9BASI</name>
<dbReference type="InterPro" id="IPR019140">
    <property type="entry name" value="MCM_complex-bd"/>
</dbReference>
<keyword evidence="2" id="KW-0539">Nucleus</keyword>
<dbReference type="Proteomes" id="UP000765509">
    <property type="component" value="Unassembled WGS sequence"/>
</dbReference>
<evidence type="ECO:0000256" key="1">
    <source>
        <dbReference type="ARBA" id="ARBA00004123"/>
    </source>
</evidence>
<dbReference type="OrthoDB" id="329666at2759"/>
<evidence type="ECO:0000256" key="2">
    <source>
        <dbReference type="ARBA" id="ARBA00023242"/>
    </source>
</evidence>
<dbReference type="EMBL" id="AVOT02032061">
    <property type="protein sequence ID" value="MBW0525775.1"/>
    <property type="molecule type" value="Genomic_DNA"/>
</dbReference>
<gene>
    <name evidence="3" type="ORF">O181_065490</name>
</gene>
<comment type="subcellular location">
    <subcellularLocation>
        <location evidence="1">Nucleus</location>
    </subcellularLocation>
</comment>
<organism evidence="3 4">
    <name type="scientific">Austropuccinia psidii MF-1</name>
    <dbReference type="NCBI Taxonomy" id="1389203"/>
    <lineage>
        <taxon>Eukaryota</taxon>
        <taxon>Fungi</taxon>
        <taxon>Dikarya</taxon>
        <taxon>Basidiomycota</taxon>
        <taxon>Pucciniomycotina</taxon>
        <taxon>Pucciniomycetes</taxon>
        <taxon>Pucciniales</taxon>
        <taxon>Sphaerophragmiaceae</taxon>
        <taxon>Austropuccinia</taxon>
    </lineage>
</organism>